<dbReference type="EMBL" id="BAABJI010000002">
    <property type="protein sequence ID" value="GAA4925389.1"/>
    <property type="molecule type" value="Genomic_DNA"/>
</dbReference>
<organism evidence="1 2">
    <name type="scientific">Mucilaginibacter defluvii</name>
    <dbReference type="NCBI Taxonomy" id="1196019"/>
    <lineage>
        <taxon>Bacteria</taxon>
        <taxon>Pseudomonadati</taxon>
        <taxon>Bacteroidota</taxon>
        <taxon>Sphingobacteriia</taxon>
        <taxon>Sphingobacteriales</taxon>
        <taxon>Sphingobacteriaceae</taxon>
        <taxon>Mucilaginibacter</taxon>
    </lineage>
</organism>
<keyword evidence="2" id="KW-1185">Reference proteome</keyword>
<sequence length="59" mass="7004">MKNITQLKLKYVANPYFIEQPILFYQTFIILKDETEHSISVGYEYEKLGNGYNLNRVSK</sequence>
<evidence type="ECO:0000313" key="1">
    <source>
        <dbReference type="EMBL" id="GAA4925389.1"/>
    </source>
</evidence>
<name>A0ABP9G109_9SPHI</name>
<evidence type="ECO:0000313" key="2">
    <source>
        <dbReference type="Proteomes" id="UP001501436"/>
    </source>
</evidence>
<comment type="caution">
    <text evidence="1">The sequence shown here is derived from an EMBL/GenBank/DDBJ whole genome shotgun (WGS) entry which is preliminary data.</text>
</comment>
<dbReference type="Proteomes" id="UP001501436">
    <property type="component" value="Unassembled WGS sequence"/>
</dbReference>
<proteinExistence type="predicted"/>
<reference evidence="2" key="1">
    <citation type="journal article" date="2019" name="Int. J. Syst. Evol. Microbiol.">
        <title>The Global Catalogue of Microorganisms (GCM) 10K type strain sequencing project: providing services to taxonomists for standard genome sequencing and annotation.</title>
        <authorList>
            <consortium name="The Broad Institute Genomics Platform"/>
            <consortium name="The Broad Institute Genome Sequencing Center for Infectious Disease"/>
            <person name="Wu L."/>
            <person name="Ma J."/>
        </authorList>
    </citation>
    <scope>NUCLEOTIDE SEQUENCE [LARGE SCALE GENOMIC DNA]</scope>
    <source>
        <strain evidence="2">JCM 18283</strain>
    </source>
</reference>
<accession>A0ABP9G109</accession>
<protein>
    <submittedName>
        <fullName evidence="1">Uncharacterized protein</fullName>
    </submittedName>
</protein>
<gene>
    <name evidence="1" type="ORF">GCM10023313_32390</name>
</gene>